<dbReference type="Pfam" id="PF19661">
    <property type="entry name" value="DUF6164"/>
    <property type="match status" value="1"/>
</dbReference>
<keyword evidence="3" id="KW-1185">Reference proteome</keyword>
<reference evidence="2 3" key="1">
    <citation type="submission" date="2015-05" db="EMBL/GenBank/DDBJ databases">
        <title>Genome sequencing and analysis of members of genus Stenotrophomonas.</title>
        <authorList>
            <person name="Patil P.P."/>
            <person name="Midha S."/>
            <person name="Patil P.B."/>
        </authorList>
    </citation>
    <scope>NUCLEOTIDE SEQUENCE [LARGE SCALE GENOMIC DNA]</scope>
    <source>
        <strain evidence="2 3">DSM 17805</strain>
    </source>
</reference>
<accession>A0A0R0C244</accession>
<comment type="caution">
    <text evidence="2">The sequence shown here is derived from an EMBL/GenBank/DDBJ whole genome shotgun (WGS) entry which is preliminary data.</text>
</comment>
<dbReference type="OrthoDB" id="5569385at2"/>
<organism evidence="2 3">
    <name type="scientific">Stenotrophomonas koreensis</name>
    <dbReference type="NCBI Taxonomy" id="266128"/>
    <lineage>
        <taxon>Bacteria</taxon>
        <taxon>Pseudomonadati</taxon>
        <taxon>Pseudomonadota</taxon>
        <taxon>Gammaproteobacteria</taxon>
        <taxon>Lysobacterales</taxon>
        <taxon>Lysobacteraceae</taxon>
        <taxon>Stenotrophomonas</taxon>
    </lineage>
</organism>
<gene>
    <name evidence="2" type="ORF">ABB25_03910</name>
</gene>
<dbReference type="RefSeq" id="WP_057663961.1">
    <property type="nucleotide sequence ID" value="NZ_LDJH01000006.1"/>
</dbReference>
<dbReference type="InterPro" id="IPR046162">
    <property type="entry name" value="DUF6164"/>
</dbReference>
<dbReference type="AlphaFoldDB" id="A0A0R0C244"/>
<keyword evidence="1" id="KW-0812">Transmembrane</keyword>
<dbReference type="Proteomes" id="UP000051254">
    <property type="component" value="Unassembled WGS sequence"/>
</dbReference>
<evidence type="ECO:0000313" key="3">
    <source>
        <dbReference type="Proteomes" id="UP000051254"/>
    </source>
</evidence>
<keyword evidence="1" id="KW-1133">Transmembrane helix</keyword>
<proteinExistence type="predicted"/>
<dbReference type="EMBL" id="LDJH01000006">
    <property type="protein sequence ID" value="KRG59681.1"/>
    <property type="molecule type" value="Genomic_DNA"/>
</dbReference>
<name>A0A0R0C244_9GAMM</name>
<evidence type="ECO:0000256" key="1">
    <source>
        <dbReference type="SAM" id="Phobius"/>
    </source>
</evidence>
<evidence type="ECO:0000313" key="2">
    <source>
        <dbReference type="EMBL" id="KRG59681.1"/>
    </source>
</evidence>
<sequence length="117" mass="13237">MARLLFKLRHVEADEFDEVTTALDQAGVDWYQTSAGLLGFSAPALWLRDAADYERARAVIALSQQQRAERLRQARREQAPETFTGQLRRAPLQVLGGLLLIVLIIGLVLGLPWLLWR</sequence>
<feature type="transmembrane region" description="Helical" evidence="1">
    <location>
        <begin position="94"/>
        <end position="116"/>
    </location>
</feature>
<dbReference type="PATRIC" id="fig|266128.3.peg.2437"/>
<keyword evidence="1" id="KW-0472">Membrane</keyword>
<protein>
    <recommendedName>
        <fullName evidence="4">DUF2007 domain-containing protein</fullName>
    </recommendedName>
</protein>
<evidence type="ECO:0008006" key="4">
    <source>
        <dbReference type="Google" id="ProtNLM"/>
    </source>
</evidence>
<dbReference type="STRING" id="266128.ABB25_03910"/>